<dbReference type="GO" id="GO:0016042">
    <property type="term" value="P:lipid catabolic process"/>
    <property type="evidence" value="ECO:0007669"/>
    <property type="project" value="TreeGrafter"/>
</dbReference>
<keyword evidence="7" id="KW-1185">Reference proteome</keyword>
<evidence type="ECO:0000313" key="6">
    <source>
        <dbReference type="EMBL" id="KAK5643221.1"/>
    </source>
</evidence>
<evidence type="ECO:0000256" key="4">
    <source>
        <dbReference type="RuleBase" id="RU004262"/>
    </source>
</evidence>
<dbReference type="Pfam" id="PF00151">
    <property type="entry name" value="Lipase"/>
    <property type="match status" value="1"/>
</dbReference>
<dbReference type="PANTHER" id="PTHR11610:SF173">
    <property type="entry name" value="LIPASE DOMAIN-CONTAINING PROTEIN-RELATED"/>
    <property type="match status" value="1"/>
</dbReference>
<evidence type="ECO:0000256" key="3">
    <source>
        <dbReference type="ARBA" id="ARBA00022525"/>
    </source>
</evidence>
<dbReference type="Gene3D" id="3.40.50.1820">
    <property type="entry name" value="alpha/beta hydrolase"/>
    <property type="match status" value="1"/>
</dbReference>
<comment type="subcellular location">
    <subcellularLocation>
        <location evidence="1">Secreted</location>
    </subcellularLocation>
</comment>
<comment type="similarity">
    <text evidence="2 4">Belongs to the AB hydrolase superfamily. Lipase family.</text>
</comment>
<accession>A0AAN7ZM66</accession>
<protein>
    <recommendedName>
        <fullName evidence="5">Lipase domain-containing protein</fullName>
    </recommendedName>
</protein>
<name>A0AAN7ZM66_9COLE</name>
<dbReference type="GO" id="GO:0016298">
    <property type="term" value="F:lipase activity"/>
    <property type="evidence" value="ECO:0007669"/>
    <property type="project" value="InterPro"/>
</dbReference>
<comment type="caution">
    <text evidence="6">The sequence shown here is derived from an EMBL/GenBank/DDBJ whole genome shotgun (WGS) entry which is preliminary data.</text>
</comment>
<evidence type="ECO:0000256" key="2">
    <source>
        <dbReference type="ARBA" id="ARBA00010701"/>
    </source>
</evidence>
<evidence type="ECO:0000313" key="7">
    <source>
        <dbReference type="Proteomes" id="UP001329430"/>
    </source>
</evidence>
<evidence type="ECO:0000256" key="1">
    <source>
        <dbReference type="ARBA" id="ARBA00004613"/>
    </source>
</evidence>
<dbReference type="GO" id="GO:0017171">
    <property type="term" value="F:serine hydrolase activity"/>
    <property type="evidence" value="ECO:0007669"/>
    <property type="project" value="TreeGrafter"/>
</dbReference>
<evidence type="ECO:0000259" key="5">
    <source>
        <dbReference type="Pfam" id="PF00151"/>
    </source>
</evidence>
<proteinExistence type="inferred from homology"/>
<dbReference type="CDD" id="cd00707">
    <property type="entry name" value="Pancreat_lipase_like"/>
    <property type="match status" value="1"/>
</dbReference>
<dbReference type="InterPro" id="IPR013818">
    <property type="entry name" value="Lipase"/>
</dbReference>
<gene>
    <name evidence="6" type="ORF">RI129_007066</name>
</gene>
<sequence length="314" mass="35086">MQLLLDDLKNNIISFSSLREKTSFTLAAITSSYYRTNKTEGQEINNFTISKMSGFNRTLYTKILIHGYTQSYKNEILLKMKDGKWRISSTSTIFIVKILVYVKTKILNVIMVNWENLSTPFCYPIVADYTNFVGQLTGYLMAKLPPEKTHVIGFSLGAHVAGIGAQMQSSKVLRITGLDPAGPMFLNTKEKQRLDKSSALNVDIIHTSMAGVSSPFGHADFYVNGGKAQPNCSSTDVACSHRRSMELYLESITSNVGFKAVECDSIRNFENNRCTNNTFTPMGEPWLSRGALRGTFYVRTNPVEPYALSENEKG</sequence>
<organism evidence="6 7">
    <name type="scientific">Pyrocoelia pectoralis</name>
    <dbReference type="NCBI Taxonomy" id="417401"/>
    <lineage>
        <taxon>Eukaryota</taxon>
        <taxon>Metazoa</taxon>
        <taxon>Ecdysozoa</taxon>
        <taxon>Arthropoda</taxon>
        <taxon>Hexapoda</taxon>
        <taxon>Insecta</taxon>
        <taxon>Pterygota</taxon>
        <taxon>Neoptera</taxon>
        <taxon>Endopterygota</taxon>
        <taxon>Coleoptera</taxon>
        <taxon>Polyphaga</taxon>
        <taxon>Elateriformia</taxon>
        <taxon>Elateroidea</taxon>
        <taxon>Lampyridae</taxon>
        <taxon>Lampyrinae</taxon>
        <taxon>Pyrocoelia</taxon>
    </lineage>
</organism>
<dbReference type="PANTHER" id="PTHR11610">
    <property type="entry name" value="LIPASE"/>
    <property type="match status" value="1"/>
</dbReference>
<dbReference type="InterPro" id="IPR029058">
    <property type="entry name" value="AB_hydrolase_fold"/>
</dbReference>
<dbReference type="GO" id="GO:0005615">
    <property type="term" value="C:extracellular space"/>
    <property type="evidence" value="ECO:0007669"/>
    <property type="project" value="TreeGrafter"/>
</dbReference>
<dbReference type="AlphaFoldDB" id="A0AAN7ZM66"/>
<reference evidence="6 7" key="1">
    <citation type="journal article" date="2024" name="Insects">
        <title>An Improved Chromosome-Level Genome Assembly of the Firefly Pyrocoelia pectoralis.</title>
        <authorList>
            <person name="Fu X."/>
            <person name="Meyer-Rochow V.B."/>
            <person name="Ballantyne L."/>
            <person name="Zhu X."/>
        </authorList>
    </citation>
    <scope>NUCLEOTIDE SEQUENCE [LARGE SCALE GENOMIC DNA]</scope>
    <source>
        <strain evidence="6">XCY_ONT2</strain>
    </source>
</reference>
<dbReference type="SUPFAM" id="SSF53474">
    <property type="entry name" value="alpha/beta-Hydrolases"/>
    <property type="match status" value="1"/>
</dbReference>
<dbReference type="InterPro" id="IPR000734">
    <property type="entry name" value="TAG_lipase"/>
</dbReference>
<feature type="domain" description="Lipase" evidence="5">
    <location>
        <begin position="37"/>
        <end position="284"/>
    </location>
</feature>
<dbReference type="EMBL" id="JAVRBK010000005">
    <property type="protein sequence ID" value="KAK5643221.1"/>
    <property type="molecule type" value="Genomic_DNA"/>
</dbReference>
<dbReference type="Proteomes" id="UP001329430">
    <property type="component" value="Chromosome 5"/>
</dbReference>
<dbReference type="InterPro" id="IPR033906">
    <property type="entry name" value="Lipase_N"/>
</dbReference>
<keyword evidence="3" id="KW-0964">Secreted</keyword>